<protein>
    <submittedName>
        <fullName evidence="2">AAA family ATPase</fullName>
    </submittedName>
</protein>
<dbReference type="KEGG" id="nib:GU926_01615"/>
<organism evidence="2 3">
    <name type="scientific">Nibribacter ruber</name>
    <dbReference type="NCBI Taxonomy" id="2698458"/>
    <lineage>
        <taxon>Bacteria</taxon>
        <taxon>Pseudomonadati</taxon>
        <taxon>Bacteroidota</taxon>
        <taxon>Cytophagia</taxon>
        <taxon>Cytophagales</taxon>
        <taxon>Hymenobacteraceae</taxon>
        <taxon>Nibribacter</taxon>
    </lineage>
</organism>
<gene>
    <name evidence="2" type="ORF">GU926_01615</name>
</gene>
<dbReference type="Gene3D" id="3.40.50.300">
    <property type="entry name" value="P-loop containing nucleotide triphosphate hydrolases"/>
    <property type="match status" value="1"/>
</dbReference>
<dbReference type="PANTHER" id="PTHR13696">
    <property type="entry name" value="P-LOOP CONTAINING NUCLEOSIDE TRIPHOSPHATE HYDROLASE"/>
    <property type="match status" value="1"/>
</dbReference>
<dbReference type="EMBL" id="CP047897">
    <property type="protein sequence ID" value="QHL86214.1"/>
    <property type="molecule type" value="Genomic_DNA"/>
</dbReference>
<dbReference type="PIRSF" id="PIRSF009320">
    <property type="entry name" value="Nuc_binding_HP_1000"/>
    <property type="match status" value="1"/>
</dbReference>
<accession>A0A6P1NV50</accession>
<reference evidence="2 3" key="1">
    <citation type="submission" date="2020-01" db="EMBL/GenBank/DDBJ databases">
        <authorList>
            <person name="Kim M."/>
        </authorList>
    </citation>
    <scope>NUCLEOTIDE SEQUENCE [LARGE SCALE GENOMIC DNA]</scope>
    <source>
        <strain evidence="2 3">BT10</strain>
    </source>
</reference>
<keyword evidence="3" id="KW-1185">Reference proteome</keyword>
<sequence length="249" mass="27271">MAATIVSVINQKGGTGKTTTTINLGSALQKLGKRVLLIDLDPQANLSYSLGLTEPERTLADVFTGQHSLPDILQECDGLQVAPGSNELVDVEISLVGQESREQFLQSMLQETKGFDYILIDCPPSLSLLTVNALTASHEVIIPLQMEVLTLQGLGQILNTVKQIKSTLNPALKVKGIVVVMYDKRRKLSLEIEEYLQDNVEERIFKQRIRLNVKLAEAPSFGKSVLDYDSASNGAKDYLGLAKEYLAAK</sequence>
<evidence type="ECO:0000313" key="2">
    <source>
        <dbReference type="EMBL" id="QHL86214.1"/>
    </source>
</evidence>
<dbReference type="InterPro" id="IPR027417">
    <property type="entry name" value="P-loop_NTPase"/>
</dbReference>
<dbReference type="Proteomes" id="UP000464214">
    <property type="component" value="Chromosome"/>
</dbReference>
<dbReference type="FunFam" id="3.40.50.300:FF:000285">
    <property type="entry name" value="Sporulation initiation inhibitor Soj"/>
    <property type="match status" value="1"/>
</dbReference>
<dbReference type="InterPro" id="IPR025669">
    <property type="entry name" value="AAA_dom"/>
</dbReference>
<evidence type="ECO:0000259" key="1">
    <source>
        <dbReference type="Pfam" id="PF13614"/>
    </source>
</evidence>
<name>A0A6P1NV50_9BACT</name>
<dbReference type="SUPFAM" id="SSF52540">
    <property type="entry name" value="P-loop containing nucleoside triphosphate hydrolases"/>
    <property type="match status" value="1"/>
</dbReference>
<dbReference type="CDD" id="cd02042">
    <property type="entry name" value="ParAB_family"/>
    <property type="match status" value="1"/>
</dbReference>
<evidence type="ECO:0000313" key="3">
    <source>
        <dbReference type="Proteomes" id="UP000464214"/>
    </source>
</evidence>
<dbReference type="RefSeq" id="WP_160688412.1">
    <property type="nucleotide sequence ID" value="NZ_CP047897.1"/>
</dbReference>
<dbReference type="InterPro" id="IPR050678">
    <property type="entry name" value="DNA_Partitioning_ATPase"/>
</dbReference>
<dbReference type="AlphaFoldDB" id="A0A6P1NV50"/>
<dbReference type="PANTHER" id="PTHR13696:SF99">
    <property type="entry name" value="COBYRINIC ACID AC-DIAMIDE SYNTHASE"/>
    <property type="match status" value="1"/>
</dbReference>
<proteinExistence type="predicted"/>
<dbReference type="Pfam" id="PF13614">
    <property type="entry name" value="AAA_31"/>
    <property type="match status" value="1"/>
</dbReference>
<feature type="domain" description="AAA" evidence="1">
    <location>
        <begin position="4"/>
        <end position="174"/>
    </location>
</feature>